<comment type="caution">
    <text evidence="3">The sequence shown here is derived from an EMBL/GenBank/DDBJ whole genome shotgun (WGS) entry which is preliminary data.</text>
</comment>
<evidence type="ECO:0000313" key="4">
    <source>
        <dbReference type="Proteomes" id="UP001178507"/>
    </source>
</evidence>
<feature type="region of interest" description="Disordered" evidence="2">
    <location>
        <begin position="1"/>
        <end position="64"/>
    </location>
</feature>
<proteinExistence type="predicted"/>
<organism evidence="3 4">
    <name type="scientific">Effrenium voratum</name>
    <dbReference type="NCBI Taxonomy" id="2562239"/>
    <lineage>
        <taxon>Eukaryota</taxon>
        <taxon>Sar</taxon>
        <taxon>Alveolata</taxon>
        <taxon>Dinophyceae</taxon>
        <taxon>Suessiales</taxon>
        <taxon>Symbiodiniaceae</taxon>
        <taxon>Effrenium</taxon>
    </lineage>
</organism>
<dbReference type="Proteomes" id="UP001178507">
    <property type="component" value="Unassembled WGS sequence"/>
</dbReference>
<accession>A0AA36I860</accession>
<dbReference type="AlphaFoldDB" id="A0AA36I860"/>
<keyword evidence="1" id="KW-0175">Coiled coil</keyword>
<feature type="coiled-coil region" evidence="1">
    <location>
        <begin position="74"/>
        <end position="101"/>
    </location>
</feature>
<dbReference type="EMBL" id="CAUJNA010000952">
    <property type="protein sequence ID" value="CAJ1382881.1"/>
    <property type="molecule type" value="Genomic_DNA"/>
</dbReference>
<reference evidence="3" key="1">
    <citation type="submission" date="2023-08" db="EMBL/GenBank/DDBJ databases">
        <authorList>
            <person name="Chen Y."/>
            <person name="Shah S."/>
            <person name="Dougan E. K."/>
            <person name="Thang M."/>
            <person name="Chan C."/>
        </authorList>
    </citation>
    <scope>NUCLEOTIDE SEQUENCE</scope>
</reference>
<evidence type="ECO:0000313" key="3">
    <source>
        <dbReference type="EMBL" id="CAJ1382881.1"/>
    </source>
</evidence>
<evidence type="ECO:0000256" key="1">
    <source>
        <dbReference type="SAM" id="Coils"/>
    </source>
</evidence>
<name>A0AA36I860_9DINO</name>
<protein>
    <submittedName>
        <fullName evidence="3">Uncharacterized protein</fullName>
    </submittedName>
</protein>
<evidence type="ECO:0000256" key="2">
    <source>
        <dbReference type="SAM" id="MobiDB-lite"/>
    </source>
</evidence>
<keyword evidence="4" id="KW-1185">Reference proteome</keyword>
<feature type="compositionally biased region" description="Low complexity" evidence="2">
    <location>
        <begin position="38"/>
        <end position="57"/>
    </location>
</feature>
<sequence>MQGGQSDKPSFLRPAFDVTPATPALQADRHDRQNLIVSSEPPSMPAAPADSRPPSASGERSRALSQGFVKISEVEATKRLNDSLEQENAQLEAEIAELLRFANCRFRRNLQLRDSIGRTPAAVQQSVPYPAPRGFL</sequence>
<gene>
    <name evidence="3" type="ORF">EVOR1521_LOCUS10142</name>
</gene>